<reference evidence="2" key="1">
    <citation type="journal article" date="2019" name="Int. J. Syst. Evol. Microbiol.">
        <title>The Global Catalogue of Microorganisms (GCM) 10K type strain sequencing project: providing services to taxonomists for standard genome sequencing and annotation.</title>
        <authorList>
            <consortium name="The Broad Institute Genomics Platform"/>
            <consortium name="The Broad Institute Genome Sequencing Center for Infectious Disease"/>
            <person name="Wu L."/>
            <person name="Ma J."/>
        </authorList>
    </citation>
    <scope>NUCLEOTIDE SEQUENCE [LARGE SCALE GENOMIC DNA]</scope>
    <source>
        <strain evidence="2">JCM 10083</strain>
    </source>
</reference>
<protein>
    <submittedName>
        <fullName evidence="1">Uncharacterized protein</fullName>
    </submittedName>
</protein>
<dbReference type="EMBL" id="JBHTEE010000001">
    <property type="protein sequence ID" value="MFC7599928.1"/>
    <property type="molecule type" value="Genomic_DNA"/>
</dbReference>
<evidence type="ECO:0000313" key="1">
    <source>
        <dbReference type="EMBL" id="MFC7599928.1"/>
    </source>
</evidence>
<sequence length="62" mass="6901">MSGAVPIQPVVDGDLVPPAPLDALRAGMARLDRSRRQVMIFDTESEVADDPLRPRRHLLREP</sequence>
<name>A0ABW2SV08_9ACTN</name>
<accession>A0ABW2SV08</accession>
<evidence type="ECO:0000313" key="2">
    <source>
        <dbReference type="Proteomes" id="UP001596514"/>
    </source>
</evidence>
<gene>
    <name evidence="1" type="ORF">ACFQVD_07395</name>
</gene>
<keyword evidence="2" id="KW-1185">Reference proteome</keyword>
<dbReference type="Proteomes" id="UP001596514">
    <property type="component" value="Unassembled WGS sequence"/>
</dbReference>
<comment type="caution">
    <text evidence="1">The sequence shown here is derived from an EMBL/GenBank/DDBJ whole genome shotgun (WGS) entry which is preliminary data.</text>
</comment>
<dbReference type="RefSeq" id="WP_343967115.1">
    <property type="nucleotide sequence ID" value="NZ_BAAAGK010000055.1"/>
</dbReference>
<proteinExistence type="predicted"/>
<organism evidence="1 2">
    <name type="scientific">Streptosporangium amethystogenes subsp. fukuiense</name>
    <dbReference type="NCBI Taxonomy" id="698418"/>
    <lineage>
        <taxon>Bacteria</taxon>
        <taxon>Bacillati</taxon>
        <taxon>Actinomycetota</taxon>
        <taxon>Actinomycetes</taxon>
        <taxon>Streptosporangiales</taxon>
        <taxon>Streptosporangiaceae</taxon>
        <taxon>Streptosporangium</taxon>
    </lineage>
</organism>